<accession>A0A2N5GI30</accession>
<dbReference type="PANTHER" id="PTHR39453">
    <property type="entry name" value="PHOSPHATE PROPANOYLTRANSFERASE"/>
    <property type="match status" value="1"/>
</dbReference>
<dbReference type="Proteomes" id="UP000235114">
    <property type="component" value="Unassembled WGS sequence"/>
</dbReference>
<evidence type="ECO:0000256" key="7">
    <source>
        <dbReference type="ARBA" id="ARBA00022833"/>
    </source>
</evidence>
<gene>
    <name evidence="11" type="ORF">CU635_17885</name>
    <name evidence="12" type="ORF">CVD25_18640</name>
</gene>
<dbReference type="InterPro" id="IPR008300">
    <property type="entry name" value="PTAC"/>
</dbReference>
<name>A0A2N5GI30_9BACI</name>
<dbReference type="GO" id="GO:0046872">
    <property type="term" value="F:metal ion binding"/>
    <property type="evidence" value="ECO:0007669"/>
    <property type="project" value="UniProtKB-KW"/>
</dbReference>
<comment type="caution">
    <text evidence="11">The sequence shown here is derived from an EMBL/GenBank/DDBJ whole genome shotgun (WGS) entry which is preliminary data.</text>
</comment>
<proteinExistence type="inferred from homology"/>
<dbReference type="PIRSF" id="PIRSF010130">
    <property type="entry name" value="PduL"/>
    <property type="match status" value="1"/>
</dbReference>
<dbReference type="EC" id="2.3.1.222" evidence="3 10"/>
<keyword evidence="8 10" id="KW-0012">Acyltransferase</keyword>
<evidence type="ECO:0000313" key="13">
    <source>
        <dbReference type="Proteomes" id="UP000234951"/>
    </source>
</evidence>
<evidence type="ECO:0000313" key="11">
    <source>
        <dbReference type="EMBL" id="PLR80565.1"/>
    </source>
</evidence>
<keyword evidence="6" id="KW-0479">Metal-binding</keyword>
<evidence type="ECO:0000256" key="5">
    <source>
        <dbReference type="ARBA" id="ARBA00022679"/>
    </source>
</evidence>
<reference evidence="12 14" key="2">
    <citation type="submission" date="2017-12" db="EMBL/GenBank/DDBJ databases">
        <title>Comparative Functional Genomics of Dry Heat Resistant strains isolated from the Viking Spacecraft.</title>
        <authorList>
            <person name="Seuylemezian A."/>
            <person name="Cooper K."/>
            <person name="Vaishampayan P."/>
        </authorList>
    </citation>
    <scope>NUCLEOTIDE SEQUENCE [LARGE SCALE GENOMIC DNA]</scope>
    <source>
        <strain evidence="12 14">ATCC 29669</strain>
    </source>
</reference>
<sequence length="222" mass="24428">MIKLDSQQIVKEVLRKLEERRHDTIAIPVAVSARHCHLSGMALEKLFGKGYQLTKKSDLSQPGQFAANETVTIAGPRGSIEKVRVLGPLRRAAQVEISRTDSIRLGVNPPIRESGNIQGSSPVTIVGPKGSIYLDEGLIIAQAHIHMPPADAHHLDLHDGDYVKVEISNEERPITFERVRIRVSPKFILEMHIDTDEANAGAIKNGQKGRLVKAGLTYDQSI</sequence>
<evidence type="ECO:0000256" key="2">
    <source>
        <dbReference type="ARBA" id="ARBA00007342"/>
    </source>
</evidence>
<dbReference type="OrthoDB" id="9784365at2"/>
<evidence type="ECO:0000256" key="10">
    <source>
        <dbReference type="PIRNR" id="PIRNR010130"/>
    </source>
</evidence>
<dbReference type="Pfam" id="PF06130">
    <property type="entry name" value="PTAC"/>
    <property type="match status" value="1"/>
</dbReference>
<dbReference type="GO" id="GO:0051144">
    <property type="term" value="P:1,2-propanediol catabolic process"/>
    <property type="evidence" value="ECO:0007669"/>
    <property type="project" value="UniProtKB-UniPathway"/>
</dbReference>
<evidence type="ECO:0000256" key="8">
    <source>
        <dbReference type="ARBA" id="ARBA00023315"/>
    </source>
</evidence>
<keyword evidence="5 10" id="KW-0808">Transferase</keyword>
<evidence type="ECO:0000313" key="12">
    <source>
        <dbReference type="EMBL" id="PLR92513.1"/>
    </source>
</evidence>
<dbReference type="PANTHER" id="PTHR39453:SF1">
    <property type="entry name" value="PHOSPHATE PROPANOYLTRANSFERASE"/>
    <property type="match status" value="1"/>
</dbReference>
<dbReference type="Proteomes" id="UP000234951">
    <property type="component" value="Unassembled WGS sequence"/>
</dbReference>
<evidence type="ECO:0000256" key="3">
    <source>
        <dbReference type="ARBA" id="ARBA00012206"/>
    </source>
</evidence>
<organism evidence="11 13">
    <name type="scientific">Bacillus canaveralius</name>
    <dbReference type="NCBI Taxonomy" id="1403243"/>
    <lineage>
        <taxon>Bacteria</taxon>
        <taxon>Bacillati</taxon>
        <taxon>Bacillota</taxon>
        <taxon>Bacilli</taxon>
        <taxon>Bacillales</taxon>
        <taxon>Bacillaceae</taxon>
        <taxon>Bacillus</taxon>
    </lineage>
</organism>
<protein>
    <recommendedName>
        <fullName evidence="4 10">Phosphate propanoyltransferase</fullName>
        <ecNumber evidence="3 10">2.3.1.222</ecNumber>
    </recommendedName>
</protein>
<comment type="pathway">
    <text evidence="10">Polyol metabolism; 1,2-propanediol degradation.</text>
</comment>
<comment type="function">
    <text evidence="10">Involved in 1,2-propanediol (1,2-PD) degradation by catalyzing the conversion of propanoyl-CoA to propanoyl-phosphate.</text>
</comment>
<evidence type="ECO:0000256" key="9">
    <source>
        <dbReference type="ARBA" id="ARBA00047589"/>
    </source>
</evidence>
<reference evidence="11 13" key="1">
    <citation type="submission" date="2017-11" db="EMBL/GenBank/DDBJ databases">
        <title>Comparitive Functional Genomics of Dry Heat Resistant strains isolated from the Viking Spacecraft.</title>
        <authorList>
            <person name="Seuylemezian A."/>
            <person name="Cooper K."/>
            <person name="Vaishampayan P."/>
        </authorList>
    </citation>
    <scope>NUCLEOTIDE SEQUENCE [LARGE SCALE GENOMIC DNA]</scope>
    <source>
        <strain evidence="11 13">M4.6</strain>
    </source>
</reference>
<comment type="catalytic activity">
    <reaction evidence="9 10">
        <text>propanoyl-CoA + phosphate = propanoyl phosphate + CoA</text>
        <dbReference type="Rhea" id="RHEA:28046"/>
        <dbReference type="ChEBI" id="CHEBI:43474"/>
        <dbReference type="ChEBI" id="CHEBI:57287"/>
        <dbReference type="ChEBI" id="CHEBI:57392"/>
        <dbReference type="ChEBI" id="CHEBI:58933"/>
        <dbReference type="EC" id="2.3.1.222"/>
    </reaction>
</comment>
<dbReference type="EMBL" id="PGVD01000057">
    <property type="protein sequence ID" value="PLR92513.1"/>
    <property type="molecule type" value="Genomic_DNA"/>
</dbReference>
<dbReference type="EMBL" id="PGVA01000049">
    <property type="protein sequence ID" value="PLR80565.1"/>
    <property type="molecule type" value="Genomic_DNA"/>
</dbReference>
<dbReference type="UniPathway" id="UPA00621"/>
<evidence type="ECO:0000256" key="1">
    <source>
        <dbReference type="ARBA" id="ARBA00001947"/>
    </source>
</evidence>
<evidence type="ECO:0000256" key="4">
    <source>
        <dbReference type="ARBA" id="ARBA00020837"/>
    </source>
</evidence>
<dbReference type="RefSeq" id="WP_101578737.1">
    <property type="nucleotide sequence ID" value="NZ_PGVA01000049.1"/>
</dbReference>
<dbReference type="NCBIfam" id="NF011652">
    <property type="entry name" value="PRK15070.1"/>
    <property type="match status" value="1"/>
</dbReference>
<keyword evidence="7" id="KW-0862">Zinc</keyword>
<keyword evidence="14" id="KW-1185">Reference proteome</keyword>
<comment type="cofactor">
    <cofactor evidence="1">
        <name>Zn(2+)</name>
        <dbReference type="ChEBI" id="CHEBI:29105"/>
    </cofactor>
</comment>
<dbReference type="GO" id="GO:0016747">
    <property type="term" value="F:acyltransferase activity, transferring groups other than amino-acyl groups"/>
    <property type="evidence" value="ECO:0007669"/>
    <property type="project" value="InterPro"/>
</dbReference>
<evidence type="ECO:0000313" key="14">
    <source>
        <dbReference type="Proteomes" id="UP000235114"/>
    </source>
</evidence>
<dbReference type="AlphaFoldDB" id="A0A2N5GI30"/>
<comment type="similarity">
    <text evidence="2 10">Belongs to the PduL family.</text>
</comment>
<evidence type="ECO:0000256" key="6">
    <source>
        <dbReference type="ARBA" id="ARBA00022723"/>
    </source>
</evidence>